<comment type="similarity">
    <text evidence="2 8">Belongs to the Aux/IAA family.</text>
</comment>
<evidence type="ECO:0000256" key="8">
    <source>
        <dbReference type="RuleBase" id="RU004549"/>
    </source>
</evidence>
<feature type="region of interest" description="Disordered" evidence="9">
    <location>
        <begin position="141"/>
        <end position="163"/>
    </location>
</feature>
<keyword evidence="12" id="KW-1185">Reference proteome</keyword>
<dbReference type="InterPro" id="IPR053793">
    <property type="entry name" value="PB1-like"/>
</dbReference>
<dbReference type="PROSITE" id="PS51745">
    <property type="entry name" value="PB1"/>
    <property type="match status" value="1"/>
</dbReference>
<accession>A0A8J5YEE3</accession>
<evidence type="ECO:0000256" key="3">
    <source>
        <dbReference type="ARBA" id="ARBA00022491"/>
    </source>
</evidence>
<dbReference type="AlphaFoldDB" id="A0A8J5YEE3"/>
<keyword evidence="4 8" id="KW-0805">Transcription regulation</keyword>
<evidence type="ECO:0000256" key="5">
    <source>
        <dbReference type="ARBA" id="ARBA00023163"/>
    </source>
</evidence>
<comment type="caution">
    <text evidence="11">The sequence shown here is derived from an EMBL/GenBank/DDBJ whole genome shotgun (WGS) entry which is preliminary data.</text>
</comment>
<evidence type="ECO:0000259" key="10">
    <source>
        <dbReference type="PROSITE" id="PS51745"/>
    </source>
</evidence>
<comment type="function">
    <text evidence="8">Aux/IAA proteins are short-lived transcriptional factors that function as repressors of early auxin response genes at low auxin concentrations.</text>
</comment>
<dbReference type="EMBL" id="JAHUZN010000010">
    <property type="protein sequence ID" value="KAG8480992.1"/>
    <property type="molecule type" value="Genomic_DNA"/>
</dbReference>
<evidence type="ECO:0000256" key="1">
    <source>
        <dbReference type="ARBA" id="ARBA00004123"/>
    </source>
</evidence>
<dbReference type="Gene3D" id="3.10.20.90">
    <property type="entry name" value="Phosphatidylinositol 3-kinase Catalytic Subunit, Chain A, domain 1"/>
    <property type="match status" value="1"/>
</dbReference>
<dbReference type="GO" id="GO:0006355">
    <property type="term" value="P:regulation of DNA-templated transcription"/>
    <property type="evidence" value="ECO:0007669"/>
    <property type="project" value="InterPro"/>
</dbReference>
<dbReference type="Proteomes" id="UP000701853">
    <property type="component" value="Chromosome 10"/>
</dbReference>
<evidence type="ECO:0000313" key="11">
    <source>
        <dbReference type="EMBL" id="KAG8480992.1"/>
    </source>
</evidence>
<comment type="subcellular location">
    <subcellularLocation>
        <location evidence="1 8">Nucleus</location>
    </subcellularLocation>
</comment>
<dbReference type="Pfam" id="PF02309">
    <property type="entry name" value="AUX_IAA"/>
    <property type="match status" value="2"/>
</dbReference>
<evidence type="ECO:0000256" key="9">
    <source>
        <dbReference type="SAM" id="MobiDB-lite"/>
    </source>
</evidence>
<reference evidence="11 12" key="1">
    <citation type="journal article" date="2021" name="bioRxiv">
        <title>The Gossypium anomalum genome as a resource for cotton improvement and evolutionary analysis of hybrid incompatibility.</title>
        <authorList>
            <person name="Grover C.E."/>
            <person name="Yuan D."/>
            <person name="Arick M.A."/>
            <person name="Miller E.R."/>
            <person name="Hu G."/>
            <person name="Peterson D.G."/>
            <person name="Wendel J.F."/>
            <person name="Udall J.A."/>
        </authorList>
    </citation>
    <scope>NUCLEOTIDE SEQUENCE [LARGE SCALE GENOMIC DNA]</scope>
    <source>
        <strain evidence="11">JFW-Udall</strain>
        <tissue evidence="11">Leaf</tissue>
    </source>
</reference>
<dbReference type="InterPro" id="IPR033389">
    <property type="entry name" value="AUX/IAA_dom"/>
</dbReference>
<feature type="region of interest" description="Disordered" evidence="9">
    <location>
        <begin position="87"/>
        <end position="123"/>
    </location>
</feature>
<dbReference type="InterPro" id="IPR003311">
    <property type="entry name" value="AUX_IAA"/>
</dbReference>
<evidence type="ECO:0000256" key="2">
    <source>
        <dbReference type="ARBA" id="ARBA00006728"/>
    </source>
</evidence>
<evidence type="ECO:0000313" key="12">
    <source>
        <dbReference type="Proteomes" id="UP000701853"/>
    </source>
</evidence>
<keyword evidence="3 8" id="KW-0678">Repressor</keyword>
<dbReference type="PANTHER" id="PTHR31734">
    <property type="entry name" value="AUXIN-RESPONSIVE PROTEIN IAA17"/>
    <property type="match status" value="1"/>
</dbReference>
<protein>
    <recommendedName>
        <fullName evidence="8">Auxin-responsive protein</fullName>
    </recommendedName>
</protein>
<feature type="domain" description="PB1" evidence="10">
    <location>
        <begin position="187"/>
        <end position="305"/>
    </location>
</feature>
<keyword evidence="5 8" id="KW-0804">Transcription</keyword>
<sequence>MEGELVLLGGGGGGGGGGSAGVSTNESAVLSKVEVVVSEACSYPAESELELGLGLSLGGATGKTKPATATSSWGECGRILTAKDFPSVTKNGGPSVSVSGTKRAAESVSHEGGSPTGVSGSSQVVGWPPIRAYRMNSLVNQAKSQRADEGDSGIGEKDKPKDALKKKLNYNGNKISSTTTVNEKGHLGFVKVNMDGIPIGRKVDLNAHSCYQSLAQALEDMFLRSTNSVGNSSLLVFYSFSALCGDVNAIKPPLFFIGAEKEQLTKAPKLLDGSSEFGDWMLVGDVPWRMFVSSVRRLRIMRTSEANGLAPRFHDSNERQRSKPI</sequence>
<dbReference type="GO" id="GO:0009734">
    <property type="term" value="P:auxin-activated signaling pathway"/>
    <property type="evidence" value="ECO:0007669"/>
    <property type="project" value="UniProtKB-UniRule"/>
</dbReference>
<keyword evidence="7 8" id="KW-0927">Auxin signaling pathway</keyword>
<dbReference type="GO" id="GO:0005634">
    <property type="term" value="C:nucleus"/>
    <property type="evidence" value="ECO:0007669"/>
    <property type="project" value="UniProtKB-SubCell"/>
</dbReference>
<evidence type="ECO:0000256" key="7">
    <source>
        <dbReference type="ARBA" id="ARBA00023294"/>
    </source>
</evidence>
<organism evidence="11 12">
    <name type="scientific">Gossypium anomalum</name>
    <dbReference type="NCBI Taxonomy" id="47600"/>
    <lineage>
        <taxon>Eukaryota</taxon>
        <taxon>Viridiplantae</taxon>
        <taxon>Streptophyta</taxon>
        <taxon>Embryophyta</taxon>
        <taxon>Tracheophyta</taxon>
        <taxon>Spermatophyta</taxon>
        <taxon>Magnoliopsida</taxon>
        <taxon>eudicotyledons</taxon>
        <taxon>Gunneridae</taxon>
        <taxon>Pentapetalae</taxon>
        <taxon>rosids</taxon>
        <taxon>malvids</taxon>
        <taxon>Malvales</taxon>
        <taxon>Malvaceae</taxon>
        <taxon>Malvoideae</taxon>
        <taxon>Gossypium</taxon>
    </lineage>
</organism>
<dbReference type="OrthoDB" id="773336at2759"/>
<dbReference type="PANTHER" id="PTHR31734:SF261">
    <property type="entry name" value="AUXIN-RESPONSIVE PROTEIN IAA13"/>
    <property type="match status" value="1"/>
</dbReference>
<proteinExistence type="inferred from homology"/>
<keyword evidence="6 8" id="KW-0539">Nucleus</keyword>
<feature type="compositionally biased region" description="Basic and acidic residues" evidence="9">
    <location>
        <begin position="145"/>
        <end position="163"/>
    </location>
</feature>
<feature type="compositionally biased region" description="Polar residues" evidence="9">
    <location>
        <begin position="88"/>
        <end position="100"/>
    </location>
</feature>
<gene>
    <name evidence="11" type="ORF">CXB51_025696</name>
</gene>
<comment type="subunit">
    <text evidence="8">Homodimers and heterodimers.</text>
</comment>
<name>A0A8J5YEE3_9ROSI</name>
<evidence type="ECO:0000256" key="4">
    <source>
        <dbReference type="ARBA" id="ARBA00023015"/>
    </source>
</evidence>
<evidence type="ECO:0000256" key="6">
    <source>
        <dbReference type="ARBA" id="ARBA00023242"/>
    </source>
</evidence>